<dbReference type="AlphaFoldDB" id="A0A084WP24"/>
<name>A0A084WP24_ANOSI</name>
<keyword evidence="2" id="KW-0378">Hydrolase</keyword>
<evidence type="ECO:0000313" key="2">
    <source>
        <dbReference type="EMBL" id="KFB51968.1"/>
    </source>
</evidence>
<dbReference type="EnsemblMetazoa" id="ASIC020137-RA">
    <property type="protein sequence ID" value="ASIC020137-PA"/>
    <property type="gene ID" value="ASIC020137"/>
</dbReference>
<keyword evidence="2" id="KW-0255">Endonuclease</keyword>
<reference evidence="3" key="2">
    <citation type="submission" date="2020-05" db="UniProtKB">
        <authorList>
            <consortium name="EnsemblMetazoa"/>
        </authorList>
    </citation>
    <scope>IDENTIFICATION</scope>
</reference>
<dbReference type="GO" id="GO:0004519">
    <property type="term" value="F:endonuclease activity"/>
    <property type="evidence" value="ECO:0007669"/>
    <property type="project" value="UniProtKB-KW"/>
</dbReference>
<dbReference type="Proteomes" id="UP000030765">
    <property type="component" value="Unassembled WGS sequence"/>
</dbReference>
<sequence length="175" mass="19159">MENFHTRAHTATDLVTINYFGIPGRTIILPRPDNRRRAFGTLCIYTQERQAHIIHIYAGPCFLPAASLRMLNSSSGPGVPGRTLSVMTFLNTDGTTITHSGRTCNAACMLRSSRGSADNSLENPASPGIPSTPPFPQPASCKGSRKQPIVPVCVLTHTDWEFPFQRTHRGTGRKK</sequence>
<protein>
    <submittedName>
        <fullName evidence="2 3">Putative endonuclease</fullName>
    </submittedName>
</protein>
<evidence type="ECO:0000313" key="4">
    <source>
        <dbReference type="Proteomes" id="UP000030765"/>
    </source>
</evidence>
<dbReference type="VEuPathDB" id="VectorBase:ASIC020137"/>
<feature type="region of interest" description="Disordered" evidence="1">
    <location>
        <begin position="115"/>
        <end position="143"/>
    </location>
</feature>
<dbReference type="EMBL" id="KE525361">
    <property type="protein sequence ID" value="KFB51968.1"/>
    <property type="molecule type" value="Genomic_DNA"/>
</dbReference>
<evidence type="ECO:0000313" key="3">
    <source>
        <dbReference type="EnsemblMetazoa" id="ASIC020137-PA"/>
    </source>
</evidence>
<keyword evidence="4" id="KW-1185">Reference proteome</keyword>
<reference evidence="2 4" key="1">
    <citation type="journal article" date="2014" name="BMC Genomics">
        <title>Genome sequence of Anopheles sinensis provides insight into genetics basis of mosquito competence for malaria parasites.</title>
        <authorList>
            <person name="Zhou D."/>
            <person name="Zhang D."/>
            <person name="Ding G."/>
            <person name="Shi L."/>
            <person name="Hou Q."/>
            <person name="Ye Y."/>
            <person name="Xu Y."/>
            <person name="Zhou H."/>
            <person name="Xiong C."/>
            <person name="Li S."/>
            <person name="Yu J."/>
            <person name="Hong S."/>
            <person name="Yu X."/>
            <person name="Zou P."/>
            <person name="Chen C."/>
            <person name="Chang X."/>
            <person name="Wang W."/>
            <person name="Lv Y."/>
            <person name="Sun Y."/>
            <person name="Ma L."/>
            <person name="Shen B."/>
            <person name="Zhu C."/>
        </authorList>
    </citation>
    <scope>NUCLEOTIDE SEQUENCE [LARGE SCALE GENOMIC DNA]</scope>
</reference>
<organism evidence="2">
    <name type="scientific">Anopheles sinensis</name>
    <name type="common">Mosquito</name>
    <dbReference type="NCBI Taxonomy" id="74873"/>
    <lineage>
        <taxon>Eukaryota</taxon>
        <taxon>Metazoa</taxon>
        <taxon>Ecdysozoa</taxon>
        <taxon>Arthropoda</taxon>
        <taxon>Hexapoda</taxon>
        <taxon>Insecta</taxon>
        <taxon>Pterygota</taxon>
        <taxon>Neoptera</taxon>
        <taxon>Endopterygota</taxon>
        <taxon>Diptera</taxon>
        <taxon>Nematocera</taxon>
        <taxon>Culicoidea</taxon>
        <taxon>Culicidae</taxon>
        <taxon>Anophelinae</taxon>
        <taxon>Anopheles</taxon>
    </lineage>
</organism>
<dbReference type="EMBL" id="ATLV01024838">
    <property type="status" value="NOT_ANNOTATED_CDS"/>
    <property type="molecule type" value="Genomic_DNA"/>
</dbReference>
<evidence type="ECO:0000256" key="1">
    <source>
        <dbReference type="SAM" id="MobiDB-lite"/>
    </source>
</evidence>
<proteinExistence type="predicted"/>
<accession>A0A084WP24</accession>
<gene>
    <name evidence="2" type="ORF">ZHAS_00020137</name>
</gene>
<keyword evidence="2" id="KW-0540">Nuclease</keyword>